<evidence type="ECO:0000313" key="1">
    <source>
        <dbReference type="EMBL" id="BAT24456.1"/>
    </source>
</evidence>
<reference evidence="1" key="1">
    <citation type="submission" date="2014-04" db="EMBL/GenBank/DDBJ databases">
        <authorList>
            <person name="Harrison E."/>
        </authorList>
    </citation>
    <scope>NUCLEOTIDE SEQUENCE</scope>
    <source>
        <strain evidence="1">3454-70</strain>
    </source>
</reference>
<accession>A0A0P0YTN5</accession>
<dbReference type="InterPro" id="IPR029465">
    <property type="entry name" value="ATPgrasp_TupA"/>
</dbReference>
<gene>
    <name evidence="1" type="primary">wcqO</name>
</gene>
<proteinExistence type="predicted"/>
<name>A0A0P0YTN5_9ENTR</name>
<organism evidence="1">
    <name type="scientific">Klebsiella sp. 3454-70</name>
    <dbReference type="NCBI Taxonomy" id="1497843"/>
    <lineage>
        <taxon>Bacteria</taxon>
        <taxon>Pseudomonadati</taxon>
        <taxon>Pseudomonadota</taxon>
        <taxon>Gammaproteobacteria</taxon>
        <taxon>Enterobacterales</taxon>
        <taxon>Enterobacteriaceae</taxon>
        <taxon>Klebsiella/Raoultella group</taxon>
        <taxon>Klebsiella</taxon>
    </lineage>
</organism>
<dbReference type="Pfam" id="PF14305">
    <property type="entry name" value="ATPgrasp_TupA"/>
    <property type="match status" value="1"/>
</dbReference>
<protein>
    <submittedName>
        <fullName evidence="1">Uncharacterized protein</fullName>
    </submittedName>
</protein>
<dbReference type="EMBL" id="AB924613">
    <property type="protein sequence ID" value="BAT24456.1"/>
    <property type="molecule type" value="Genomic_DNA"/>
</dbReference>
<dbReference type="AlphaFoldDB" id="A0A0P0YTN5"/>
<sequence length="297" mass="34547">MAGIMKLKLKTRLKKIFGYMPWAIKDRVLFYRNFGRLPNLKLPKTFNEKVLYRKRHACISDEKYSVFADKYLVREFVSKKIGANYLIPLLGKFDCVEELEKRISNYSRFVLKPNHGAGMVKIIDCINNQSELNAIIQTASEWLLVDFAKLTGEAHYAKIKRNILLEKRIGADGEFLIDYKIHLFRKINNDFSYVLQIIDDRFVGDLNRTFYINTLDNIYSGNHQLDSRFKEKIYQAIELSKLLIDDLEYARIDWYIVDGIIYFGEITLTPGAGLGKGYGSELDLLMGQQWDLSLAPR</sequence>
<reference evidence="1" key="2">
    <citation type="journal article" date="2015" name="Sci. Rep.">
        <title>Genetic analysis of capsular polysaccharide synthesis gene clusters in 79 capsular types of Klebsiella spp.</title>
        <authorList>
            <person name="Pan Y.J."/>
            <person name="Lin T.L."/>
            <person name="Chen C.T."/>
            <person name="Chen Y.Y."/>
            <person name="Hsieh P.F."/>
            <person name="Hsu C.R."/>
            <person name="Wu M.C."/>
            <person name="Wang J.T."/>
        </authorList>
    </citation>
    <scope>NUCLEOTIDE SEQUENCE</scope>
    <source>
        <strain evidence="1">3454-70</strain>
    </source>
</reference>